<dbReference type="InterPro" id="IPR052520">
    <property type="entry name" value="ATL_DNA_repair"/>
</dbReference>
<dbReference type="InterPro" id="IPR036388">
    <property type="entry name" value="WH-like_DNA-bd_sf"/>
</dbReference>
<dbReference type="STRING" id="1037660.A0A066W8X4"/>
<evidence type="ECO:0000256" key="1">
    <source>
        <dbReference type="ARBA" id="ARBA00022763"/>
    </source>
</evidence>
<dbReference type="GO" id="GO:0032259">
    <property type="term" value="P:methylation"/>
    <property type="evidence" value="ECO:0007669"/>
    <property type="project" value="UniProtKB-KW"/>
</dbReference>
<proteinExistence type="predicted"/>
<keyword evidence="5" id="KW-1185">Reference proteome</keyword>
<dbReference type="InterPro" id="IPR036217">
    <property type="entry name" value="MethylDNA_cys_MeTrfase_DNAb"/>
</dbReference>
<protein>
    <submittedName>
        <fullName evidence="4">DNA binding methylated-DNA--cysteine S-methyltransferase</fullName>
    </submittedName>
</protein>
<keyword evidence="4" id="KW-0808">Transferase</keyword>
<dbReference type="Gene3D" id="1.10.10.10">
    <property type="entry name" value="Winged helix-like DNA-binding domain superfamily/Winged helix DNA-binding domain"/>
    <property type="match status" value="1"/>
</dbReference>
<comment type="caution">
    <text evidence="4">The sequence shown here is derived from an EMBL/GenBank/DDBJ whole genome shotgun (WGS) entry which is preliminary data.</text>
</comment>
<evidence type="ECO:0000313" key="5">
    <source>
        <dbReference type="Proteomes" id="UP000027361"/>
    </source>
</evidence>
<dbReference type="Proteomes" id="UP000027361">
    <property type="component" value="Unassembled WGS sequence"/>
</dbReference>
<keyword evidence="1" id="KW-0227">DNA damage</keyword>
<dbReference type="EMBL" id="JMSN01000019">
    <property type="protein sequence ID" value="KDN50392.1"/>
    <property type="molecule type" value="Genomic_DNA"/>
</dbReference>
<dbReference type="OrthoDB" id="2548197at2759"/>
<gene>
    <name evidence="4" type="ORF">K437DRAFT_255099</name>
</gene>
<name>A0A066W8X4_TILAU</name>
<dbReference type="AlphaFoldDB" id="A0A066W8X4"/>
<dbReference type="HOGENOM" id="CLU_000445_52_5_1"/>
<dbReference type="GeneID" id="25264065"/>
<dbReference type="RefSeq" id="XP_013244517.1">
    <property type="nucleotide sequence ID" value="XM_013389063.1"/>
</dbReference>
<keyword evidence="4" id="KW-0489">Methyltransferase</keyword>
<dbReference type="OMA" id="DEAEWWF"/>
<dbReference type="InParanoid" id="A0A066W8X4"/>
<dbReference type="GO" id="GO:0008168">
    <property type="term" value="F:methyltransferase activity"/>
    <property type="evidence" value="ECO:0007669"/>
    <property type="project" value="UniProtKB-KW"/>
</dbReference>
<dbReference type="CDD" id="cd06445">
    <property type="entry name" value="ATase"/>
    <property type="match status" value="1"/>
</dbReference>
<dbReference type="PANTHER" id="PTHR42942:SF1">
    <property type="entry name" value="ALKYLTRANSFERASE-LIKE PROTEIN 1"/>
    <property type="match status" value="1"/>
</dbReference>
<feature type="region of interest" description="Disordered" evidence="2">
    <location>
        <begin position="66"/>
        <end position="86"/>
    </location>
</feature>
<dbReference type="GO" id="GO:0006281">
    <property type="term" value="P:DNA repair"/>
    <property type="evidence" value="ECO:0007669"/>
    <property type="project" value="InterPro"/>
</dbReference>
<dbReference type="InterPro" id="IPR014048">
    <property type="entry name" value="MethylDNA_cys_MeTrfase_DNA-bd"/>
</dbReference>
<dbReference type="SUPFAM" id="SSF46767">
    <property type="entry name" value="Methylated DNA-protein cysteine methyltransferase, C-terminal domain"/>
    <property type="match status" value="1"/>
</dbReference>
<dbReference type="Pfam" id="PF01035">
    <property type="entry name" value="DNA_binding_1"/>
    <property type="match status" value="1"/>
</dbReference>
<accession>A0A066W8X4</accession>
<dbReference type="PANTHER" id="PTHR42942">
    <property type="entry name" value="6-O-METHYLGUANINE DNA METHYLTRANSFERASE"/>
    <property type="match status" value="1"/>
</dbReference>
<evidence type="ECO:0000313" key="4">
    <source>
        <dbReference type="EMBL" id="KDN50392.1"/>
    </source>
</evidence>
<reference evidence="4 5" key="1">
    <citation type="submission" date="2014-05" db="EMBL/GenBank/DDBJ databases">
        <title>Draft genome sequence of a rare smut relative, Tilletiaria anomala UBC 951.</title>
        <authorList>
            <consortium name="DOE Joint Genome Institute"/>
            <person name="Toome M."/>
            <person name="Kuo A."/>
            <person name="Henrissat B."/>
            <person name="Lipzen A."/>
            <person name="Tritt A."/>
            <person name="Yoshinaga Y."/>
            <person name="Zane M."/>
            <person name="Barry K."/>
            <person name="Grigoriev I.V."/>
            <person name="Spatafora J.W."/>
            <person name="Aimea M.C."/>
        </authorList>
    </citation>
    <scope>NUCLEOTIDE SEQUENCE [LARGE SCALE GENOMIC DNA]</scope>
    <source>
        <strain evidence="4 5">UBC 951</strain>
    </source>
</reference>
<evidence type="ECO:0000259" key="3">
    <source>
        <dbReference type="Pfam" id="PF01035"/>
    </source>
</evidence>
<sequence>MSGRVNAAEFHAQVYEICRMIPRGTVTTYGHIAKLAGHPAHSRMVGAALKFLGDPTVPWQRVIGANGSISDRGDGGEGAQRQAEMLREEGVEVSEAQGAGVGTSGRWRVNLTRFGWFPDVVDIEYDSGSDPEAEDP</sequence>
<feature type="domain" description="Methylated-DNA-[protein]-cysteine S-methyltransferase DNA binding" evidence="3">
    <location>
        <begin position="9"/>
        <end position="91"/>
    </location>
</feature>
<evidence type="ECO:0000256" key="2">
    <source>
        <dbReference type="SAM" id="MobiDB-lite"/>
    </source>
</evidence>
<organism evidence="4 5">
    <name type="scientific">Tilletiaria anomala (strain ATCC 24038 / CBS 436.72 / UBC 951)</name>
    <dbReference type="NCBI Taxonomy" id="1037660"/>
    <lineage>
        <taxon>Eukaryota</taxon>
        <taxon>Fungi</taxon>
        <taxon>Dikarya</taxon>
        <taxon>Basidiomycota</taxon>
        <taxon>Ustilaginomycotina</taxon>
        <taxon>Exobasidiomycetes</taxon>
        <taxon>Georgefischeriales</taxon>
        <taxon>Tilletiariaceae</taxon>
        <taxon>Tilletiaria</taxon>
    </lineage>
</organism>